<dbReference type="EMBL" id="CM004388">
    <property type="protein sequence ID" value="KAG8660218.1"/>
    <property type="molecule type" value="Genomic_DNA"/>
</dbReference>
<reference evidence="2" key="1">
    <citation type="journal article" date="2016" name="Nat. Biotechnol.">
        <title>Sequencing wild and cultivated cassava and related species reveals extensive interspecific hybridization and genetic diversity.</title>
        <authorList>
            <person name="Bredeson J.V."/>
            <person name="Lyons J.B."/>
            <person name="Prochnik S.E."/>
            <person name="Wu G.A."/>
            <person name="Ha C.M."/>
            <person name="Edsinger-Gonzales E."/>
            <person name="Grimwood J."/>
            <person name="Schmutz J."/>
            <person name="Rabbi I.Y."/>
            <person name="Egesi C."/>
            <person name="Nauluvula P."/>
            <person name="Lebot V."/>
            <person name="Ndunguru J."/>
            <person name="Mkamilo G."/>
            <person name="Bart R.S."/>
            <person name="Setter T.L."/>
            <person name="Gleadow R.M."/>
            <person name="Kulakow P."/>
            <person name="Ferguson M.E."/>
            <person name="Rounsley S."/>
            <person name="Rokhsar D.S."/>
        </authorList>
    </citation>
    <scope>NUCLEOTIDE SEQUENCE [LARGE SCALE GENOMIC DNA]</scope>
    <source>
        <strain evidence="2">cv. AM560-2</strain>
    </source>
</reference>
<proteinExistence type="predicted"/>
<dbReference type="Proteomes" id="UP000091857">
    <property type="component" value="Chromosome 2"/>
</dbReference>
<accession>A0ACB7I828</accession>
<evidence type="ECO:0000313" key="2">
    <source>
        <dbReference type="Proteomes" id="UP000091857"/>
    </source>
</evidence>
<organism evidence="1 2">
    <name type="scientific">Manihot esculenta</name>
    <name type="common">Cassava</name>
    <name type="synonym">Jatropha manihot</name>
    <dbReference type="NCBI Taxonomy" id="3983"/>
    <lineage>
        <taxon>Eukaryota</taxon>
        <taxon>Viridiplantae</taxon>
        <taxon>Streptophyta</taxon>
        <taxon>Embryophyta</taxon>
        <taxon>Tracheophyta</taxon>
        <taxon>Spermatophyta</taxon>
        <taxon>Magnoliopsida</taxon>
        <taxon>eudicotyledons</taxon>
        <taxon>Gunneridae</taxon>
        <taxon>Pentapetalae</taxon>
        <taxon>rosids</taxon>
        <taxon>fabids</taxon>
        <taxon>Malpighiales</taxon>
        <taxon>Euphorbiaceae</taxon>
        <taxon>Crotonoideae</taxon>
        <taxon>Manihoteae</taxon>
        <taxon>Manihot</taxon>
    </lineage>
</organism>
<gene>
    <name evidence="1" type="ORF">MANES_02G133250v8</name>
</gene>
<name>A0ACB7I828_MANES</name>
<evidence type="ECO:0000313" key="1">
    <source>
        <dbReference type="EMBL" id="KAG8660218.1"/>
    </source>
</evidence>
<keyword evidence="2" id="KW-1185">Reference proteome</keyword>
<protein>
    <submittedName>
        <fullName evidence="1">Uncharacterized protein</fullName>
    </submittedName>
</protein>
<sequence length="89" mass="10380">MLFPFNPKKDCWPLPVDAGGRSSSEEEWHCKVSFIGSFSFRLRLLVLRLYIVFLLLNLKALSAMGHILFIDQYIHTFRLKTKNTTHNNP</sequence>
<comment type="caution">
    <text evidence="1">The sequence shown here is derived from an EMBL/GenBank/DDBJ whole genome shotgun (WGS) entry which is preliminary data.</text>
</comment>